<dbReference type="PANTHER" id="PTHR33529:SF6">
    <property type="entry name" value="YJGP_YJGQ FAMILY PERMEASE"/>
    <property type="match status" value="1"/>
</dbReference>
<evidence type="ECO:0000256" key="1">
    <source>
        <dbReference type="ARBA" id="ARBA00004651"/>
    </source>
</evidence>
<organism evidence="7">
    <name type="scientific">marine sediment metagenome</name>
    <dbReference type="NCBI Taxonomy" id="412755"/>
    <lineage>
        <taxon>unclassified sequences</taxon>
        <taxon>metagenomes</taxon>
        <taxon>ecological metagenomes</taxon>
    </lineage>
</organism>
<feature type="non-terminal residue" evidence="7">
    <location>
        <position position="1"/>
    </location>
</feature>
<comment type="subcellular location">
    <subcellularLocation>
        <location evidence="1">Cell membrane</location>
        <topology evidence="1">Multi-pass membrane protein</topology>
    </subcellularLocation>
</comment>
<dbReference type="GO" id="GO:0043190">
    <property type="term" value="C:ATP-binding cassette (ABC) transporter complex"/>
    <property type="evidence" value="ECO:0007669"/>
    <property type="project" value="TreeGrafter"/>
</dbReference>
<gene>
    <name evidence="7" type="ORF">S06H3_54334</name>
</gene>
<evidence type="ECO:0008006" key="8">
    <source>
        <dbReference type="Google" id="ProtNLM"/>
    </source>
</evidence>
<dbReference type="GO" id="GO:0015920">
    <property type="term" value="P:lipopolysaccharide transport"/>
    <property type="evidence" value="ECO:0007669"/>
    <property type="project" value="TreeGrafter"/>
</dbReference>
<evidence type="ECO:0000256" key="6">
    <source>
        <dbReference type="SAM" id="Phobius"/>
    </source>
</evidence>
<proteinExistence type="predicted"/>
<keyword evidence="4 6" id="KW-1133">Transmembrane helix</keyword>
<dbReference type="Pfam" id="PF03739">
    <property type="entry name" value="LptF_LptG"/>
    <property type="match status" value="1"/>
</dbReference>
<evidence type="ECO:0000256" key="4">
    <source>
        <dbReference type="ARBA" id="ARBA00022989"/>
    </source>
</evidence>
<feature type="transmembrane region" description="Helical" evidence="6">
    <location>
        <begin position="21"/>
        <end position="40"/>
    </location>
</feature>
<accession>X1R3D2</accession>
<sequence length="76" mass="8348">VLFVFLGTPFAITRGRSGKGLGLGTGVLIIFFYYIFLLTFERVGRYGTLNPALAVWLPNILFLTAGLINILKKGKV</sequence>
<evidence type="ECO:0000256" key="3">
    <source>
        <dbReference type="ARBA" id="ARBA00022692"/>
    </source>
</evidence>
<protein>
    <recommendedName>
        <fullName evidence="8">LptF/LptG family permease</fullName>
    </recommendedName>
</protein>
<dbReference type="InterPro" id="IPR005495">
    <property type="entry name" value="LptG/LptF_permease"/>
</dbReference>
<name>X1R3D2_9ZZZZ</name>
<dbReference type="AlphaFoldDB" id="X1R3D2"/>
<evidence type="ECO:0000256" key="5">
    <source>
        <dbReference type="ARBA" id="ARBA00023136"/>
    </source>
</evidence>
<keyword evidence="2" id="KW-1003">Cell membrane</keyword>
<keyword evidence="5 6" id="KW-0472">Membrane</keyword>
<comment type="caution">
    <text evidence="7">The sequence shown here is derived from an EMBL/GenBank/DDBJ whole genome shotgun (WGS) entry which is preliminary data.</text>
</comment>
<keyword evidence="3 6" id="KW-0812">Transmembrane</keyword>
<evidence type="ECO:0000256" key="2">
    <source>
        <dbReference type="ARBA" id="ARBA00022475"/>
    </source>
</evidence>
<feature type="transmembrane region" description="Helical" evidence="6">
    <location>
        <begin position="52"/>
        <end position="71"/>
    </location>
</feature>
<reference evidence="7" key="1">
    <citation type="journal article" date="2014" name="Front. Microbiol.">
        <title>High frequency of phylogenetically diverse reductive dehalogenase-homologous genes in deep subseafloor sedimentary metagenomes.</title>
        <authorList>
            <person name="Kawai M."/>
            <person name="Futagami T."/>
            <person name="Toyoda A."/>
            <person name="Takaki Y."/>
            <person name="Nishi S."/>
            <person name="Hori S."/>
            <person name="Arai W."/>
            <person name="Tsubouchi T."/>
            <person name="Morono Y."/>
            <person name="Uchiyama I."/>
            <person name="Ito T."/>
            <person name="Fujiyama A."/>
            <person name="Inagaki F."/>
            <person name="Takami H."/>
        </authorList>
    </citation>
    <scope>NUCLEOTIDE SEQUENCE</scope>
    <source>
        <strain evidence="7">Expedition CK06-06</strain>
    </source>
</reference>
<dbReference type="EMBL" id="BARV01034740">
    <property type="protein sequence ID" value="GAI50099.1"/>
    <property type="molecule type" value="Genomic_DNA"/>
</dbReference>
<evidence type="ECO:0000313" key="7">
    <source>
        <dbReference type="EMBL" id="GAI50099.1"/>
    </source>
</evidence>
<dbReference type="PANTHER" id="PTHR33529">
    <property type="entry name" value="SLR0882 PROTEIN-RELATED"/>
    <property type="match status" value="1"/>
</dbReference>